<evidence type="ECO:0000313" key="1">
    <source>
        <dbReference type="EMBL" id="KAK5707467.1"/>
    </source>
</evidence>
<sequence>MAATGAPVLPGLLSSRYFLLNIGEGVGYVPTKNEQDANLNFVGKKLNFITEYWMMDTQFPRIVRELESHEELLSSITPVLPPIEGEAATIYKLRGSTRNGLYVLADEGKPPPTREQRDPNDVDLTVCRQYLLDNGERVLYAGGAIWMQRMFQDADLVGKVVNFHPISGAQMTTPRIVREIKGSEKSTILSKNGPTKSEPTIPYVVRGQPQNGLWTEHITSPNALADAHVRRTAAGNADVDRYYEAISEHPDISTCREFLLHNGQRVIYVPKTTSIANAHKNKSFEGLDVWWNPDRETMGQKRAFIVRELEASEKSPVVSPKGPSDDLPTAPYILAGSINGRSHMADLYTLPRRLPAQPLAAPALDVSHRSPLGHADTGRLFPVISVANVSAEFKDRLLQANMDYLGGTPSFLVLVESLSKKYQDESWPGDSITNTSSPFQNQSPHACALLLRRLRQETGSDINFEYFIILDARLLEDDTVLMVEAIRADEDDSEGEATAEEENNPQALRILTLRAEKSLVNSKMMFYDLEGTMREDIETLEEEGIEDGVLRE</sequence>
<proteinExistence type="predicted"/>
<protein>
    <submittedName>
        <fullName evidence="1">Uncharacterized protein</fullName>
    </submittedName>
</protein>
<dbReference type="EMBL" id="JAVRQU010000001">
    <property type="protein sequence ID" value="KAK5707467.1"/>
    <property type="molecule type" value="Genomic_DNA"/>
</dbReference>
<dbReference type="AlphaFoldDB" id="A0AAN7VWU3"/>
<accession>A0AAN7VWU3</accession>
<organism evidence="1 2">
    <name type="scientific">Elasticomyces elasticus</name>
    <dbReference type="NCBI Taxonomy" id="574655"/>
    <lineage>
        <taxon>Eukaryota</taxon>
        <taxon>Fungi</taxon>
        <taxon>Dikarya</taxon>
        <taxon>Ascomycota</taxon>
        <taxon>Pezizomycotina</taxon>
        <taxon>Dothideomycetes</taxon>
        <taxon>Dothideomycetidae</taxon>
        <taxon>Mycosphaerellales</taxon>
        <taxon>Teratosphaeriaceae</taxon>
        <taxon>Elasticomyces</taxon>
    </lineage>
</organism>
<comment type="caution">
    <text evidence="1">The sequence shown here is derived from an EMBL/GenBank/DDBJ whole genome shotgun (WGS) entry which is preliminary data.</text>
</comment>
<reference evidence="1" key="1">
    <citation type="submission" date="2023-08" db="EMBL/GenBank/DDBJ databases">
        <title>Black Yeasts Isolated from many extreme environments.</title>
        <authorList>
            <person name="Coleine C."/>
            <person name="Stajich J.E."/>
            <person name="Selbmann L."/>
        </authorList>
    </citation>
    <scope>NUCLEOTIDE SEQUENCE</scope>
    <source>
        <strain evidence="1">CCFEE 5810</strain>
    </source>
</reference>
<evidence type="ECO:0000313" key="2">
    <source>
        <dbReference type="Proteomes" id="UP001310594"/>
    </source>
</evidence>
<gene>
    <name evidence="1" type="ORF">LTR97_000001</name>
</gene>
<dbReference type="Proteomes" id="UP001310594">
    <property type="component" value="Unassembled WGS sequence"/>
</dbReference>
<name>A0AAN7VWU3_9PEZI</name>